<dbReference type="PANTHER" id="PTHR47766:SF1">
    <property type="entry name" value="PROTEIN EFR3"/>
    <property type="match status" value="1"/>
</dbReference>
<comment type="similarity">
    <text evidence="1">Belongs to the EFR3 family.</text>
</comment>
<dbReference type="InterPro" id="IPR039786">
    <property type="entry name" value="EFR3"/>
</dbReference>
<dbReference type="Proteomes" id="UP000603453">
    <property type="component" value="Unassembled WGS sequence"/>
</dbReference>
<comment type="caution">
    <text evidence="3">The sequence shown here is derived from an EMBL/GenBank/DDBJ whole genome shotgun (WGS) entry which is preliminary data.</text>
</comment>
<dbReference type="Pfam" id="PF21072">
    <property type="entry name" value="EFR3"/>
    <property type="match status" value="1"/>
</dbReference>
<dbReference type="InterPro" id="IPR049150">
    <property type="entry name" value="EFR3_HEAT-like_rpt"/>
</dbReference>
<evidence type="ECO:0000313" key="4">
    <source>
        <dbReference type="Proteomes" id="UP000603453"/>
    </source>
</evidence>
<gene>
    <name evidence="3" type="ORF">INT47_009515</name>
</gene>
<evidence type="ECO:0000256" key="2">
    <source>
        <dbReference type="SAM" id="MobiDB-lite"/>
    </source>
</evidence>
<name>A0A8H7V2Y5_9FUNG</name>
<feature type="non-terminal residue" evidence="3">
    <location>
        <position position="1"/>
    </location>
</feature>
<proteinExistence type="inferred from homology"/>
<dbReference type="InterPro" id="IPR016024">
    <property type="entry name" value="ARM-type_fold"/>
</dbReference>
<dbReference type="GO" id="GO:0072659">
    <property type="term" value="P:protein localization to plasma membrane"/>
    <property type="evidence" value="ECO:0007669"/>
    <property type="project" value="InterPro"/>
</dbReference>
<accession>A0A8H7V2Y5</accession>
<sequence length="811" mass="90249">YVKHATLINNCYPEKEGEKGPRSSELSYLVFYASSRPVKLTKVGLFLEKKVERDIAKGRKQSNQVSLEIIKALIEACHRDLNLFSKYVVKIIDMMLETKDIEIIDLACQVFVVFTNYHDGSTLGVDAELTKDYELLLQKFAGFCAYENASDETLRLQMMYIGQRALQAAVTSVALQASDFKVQLDLILSPLIITLSKSTNPANALAQSNHDVDMQQSAIGHETLNAHAVEILAAKTAALIFSKANAAGVKSSLGPIFTFMDSEEKWWPPNFAVSMMELALESLQPQYRYLLVSELLQQLESSTKSPGTHYNMEKHASLVSILDTILNANIPLVGISVLEVLNSLFTHLIKSVQDGHSFRETEPSDLSGSMEYVIQQGLVHSISGMASQTYYLNQLNDITGYIISKLRVGHHPSVDVMEGLPIVEYRKVVLQCLDRVTVSSAAAEKESRTDDTESSNENTPVYNHSVTMDAWVPALGLLLDESPETRVDFALTLVHYLEATSENEIALEPYPKHTLNQHGDVLLVNALHQSIVDWIQLPNLDVHDVVSVYKILTALTKKFGADGTIKAVPLVFKLQSLVKTSTIKNTARQRAVAAIVVEWLAMVGEFYRIDSLIQYAEDLKAERIRCNEYSPVFMVEHVGDHNTFENLEPDNTTPVDKYADRHLVVEMLSKDGPLRDEDDTEGTELDSKLLVGWGSEAYVGGFCIVNHDRTFRIRTSRNLSDLKAKLATPWSHTEVNRNEPGKKQTIRVENLKEALVGQPQQSDASGLQTLTNTCLAKRPNETISDMSSLLQSLSLGNDVSNTTSLVNPPYK</sequence>
<dbReference type="GO" id="GO:0005886">
    <property type="term" value="C:plasma membrane"/>
    <property type="evidence" value="ECO:0007669"/>
    <property type="project" value="TreeGrafter"/>
</dbReference>
<dbReference type="PANTHER" id="PTHR47766">
    <property type="entry name" value="PROTEIN EFR3"/>
    <property type="match status" value="1"/>
</dbReference>
<feature type="region of interest" description="Disordered" evidence="2">
    <location>
        <begin position="441"/>
        <end position="460"/>
    </location>
</feature>
<organism evidence="3 4">
    <name type="scientific">Mucor saturninus</name>
    <dbReference type="NCBI Taxonomy" id="64648"/>
    <lineage>
        <taxon>Eukaryota</taxon>
        <taxon>Fungi</taxon>
        <taxon>Fungi incertae sedis</taxon>
        <taxon>Mucoromycota</taxon>
        <taxon>Mucoromycotina</taxon>
        <taxon>Mucoromycetes</taxon>
        <taxon>Mucorales</taxon>
        <taxon>Mucorineae</taxon>
        <taxon>Mucoraceae</taxon>
        <taxon>Mucor</taxon>
    </lineage>
</organism>
<protein>
    <submittedName>
        <fullName evidence="3">Uncharacterized protein</fullName>
    </submittedName>
</protein>
<dbReference type="EMBL" id="JAEPRD010000038">
    <property type="protein sequence ID" value="KAG2205250.1"/>
    <property type="molecule type" value="Genomic_DNA"/>
</dbReference>
<dbReference type="SUPFAM" id="SSF48371">
    <property type="entry name" value="ARM repeat"/>
    <property type="match status" value="1"/>
</dbReference>
<dbReference type="AlphaFoldDB" id="A0A8H7V2Y5"/>
<keyword evidence="4" id="KW-1185">Reference proteome</keyword>
<reference evidence="3" key="1">
    <citation type="submission" date="2020-12" db="EMBL/GenBank/DDBJ databases">
        <title>Metabolic potential, ecology and presence of endohyphal bacteria is reflected in genomic diversity of Mucoromycotina.</title>
        <authorList>
            <person name="Muszewska A."/>
            <person name="Okrasinska A."/>
            <person name="Steczkiewicz K."/>
            <person name="Drgas O."/>
            <person name="Orlowska M."/>
            <person name="Perlinska-Lenart U."/>
            <person name="Aleksandrzak-Piekarczyk T."/>
            <person name="Szatraj K."/>
            <person name="Zielenkiewicz U."/>
            <person name="Pilsyk S."/>
            <person name="Malc E."/>
            <person name="Mieczkowski P."/>
            <person name="Kruszewska J.S."/>
            <person name="Biernat P."/>
            <person name="Pawlowska J."/>
        </authorList>
    </citation>
    <scope>NUCLEOTIDE SEQUENCE</scope>
    <source>
        <strain evidence="3">WA0000017839</strain>
    </source>
</reference>
<evidence type="ECO:0000313" key="3">
    <source>
        <dbReference type="EMBL" id="KAG2205250.1"/>
    </source>
</evidence>
<dbReference type="OrthoDB" id="19232at2759"/>
<evidence type="ECO:0000256" key="1">
    <source>
        <dbReference type="ARBA" id="ARBA00010216"/>
    </source>
</evidence>